<organism evidence="2 3">
    <name type="scientific">Polycladomyces zharkentensis</name>
    <dbReference type="NCBI Taxonomy" id="2807616"/>
    <lineage>
        <taxon>Bacteria</taxon>
        <taxon>Bacillati</taxon>
        <taxon>Bacillota</taxon>
        <taxon>Bacilli</taxon>
        <taxon>Bacillales</taxon>
        <taxon>Thermoactinomycetaceae</taxon>
        <taxon>Polycladomyces</taxon>
    </lineage>
</organism>
<evidence type="ECO:0000256" key="1">
    <source>
        <dbReference type="SAM" id="Phobius"/>
    </source>
</evidence>
<dbReference type="Proteomes" id="UP001177120">
    <property type="component" value="Unassembled WGS sequence"/>
</dbReference>
<name>A0ABS2WMI0_9BACL</name>
<evidence type="ECO:0000313" key="2">
    <source>
        <dbReference type="EMBL" id="MBN2910500.1"/>
    </source>
</evidence>
<evidence type="ECO:0000313" key="3">
    <source>
        <dbReference type="Proteomes" id="UP001177120"/>
    </source>
</evidence>
<protein>
    <submittedName>
        <fullName evidence="2">DUF962 domain-containing protein</fullName>
    </submittedName>
</protein>
<proteinExistence type="predicted"/>
<dbReference type="InterPro" id="IPR009305">
    <property type="entry name" value="Mpo1-like"/>
</dbReference>
<sequence length="119" mass="13844">MFPDFQSFWLHYLRQHSKKKTRQWHAAGTSMVVVCVVLALVTMEWKWLLLAPVIAYGLAWYSHFFIEGNKPAIGHPLWSLIADFRMVFLMLTGKLDAELKKAKIGHVEMHSSERDSSFH</sequence>
<reference evidence="2" key="1">
    <citation type="journal article" date="2024" name="Int. J. Syst. Evol. Microbiol.">
        <title>Polycladomyces zharkentensis sp. nov., a novel thermophilic cellulose- and starch-degrading member of the Bacillota from a geothermal aquifer in Kazakhstan.</title>
        <authorList>
            <person name="Mashzhan A."/>
            <person name="Kistaubayeva A."/>
            <person name="Javier-Lopez R."/>
            <person name="Bissenova U."/>
            <person name="Bissenbay A."/>
            <person name="Birkeland N.K."/>
        </authorList>
    </citation>
    <scope>NUCLEOTIDE SEQUENCE</scope>
    <source>
        <strain evidence="2">ZKZ2T</strain>
    </source>
</reference>
<keyword evidence="1" id="KW-1133">Transmembrane helix</keyword>
<keyword evidence="3" id="KW-1185">Reference proteome</keyword>
<dbReference type="RefSeq" id="WP_205496536.1">
    <property type="nucleotide sequence ID" value="NZ_JAFHAP010000013.1"/>
</dbReference>
<accession>A0ABS2WMI0</accession>
<comment type="caution">
    <text evidence="2">The sequence shown here is derived from an EMBL/GenBank/DDBJ whole genome shotgun (WGS) entry which is preliminary data.</text>
</comment>
<feature type="transmembrane region" description="Helical" evidence="1">
    <location>
        <begin position="48"/>
        <end position="66"/>
    </location>
</feature>
<keyword evidence="1" id="KW-0472">Membrane</keyword>
<dbReference type="PANTHER" id="PTHR34205">
    <property type="entry name" value="TRANSMEMBRANE PROTEIN"/>
    <property type="match status" value="1"/>
</dbReference>
<dbReference type="EMBL" id="JAFHAP010000013">
    <property type="protein sequence ID" value="MBN2910500.1"/>
    <property type="molecule type" value="Genomic_DNA"/>
</dbReference>
<dbReference type="PANTHER" id="PTHR34205:SF2">
    <property type="entry name" value="DUF962 DOMAIN-CONTAINING PROTEIN"/>
    <property type="match status" value="1"/>
</dbReference>
<keyword evidence="1" id="KW-0812">Transmembrane</keyword>
<dbReference type="Pfam" id="PF06127">
    <property type="entry name" value="Mpo1-like"/>
    <property type="match status" value="1"/>
</dbReference>
<gene>
    <name evidence="2" type="ORF">JQC72_13415</name>
</gene>
<feature type="transmembrane region" description="Helical" evidence="1">
    <location>
        <begin position="23"/>
        <end position="41"/>
    </location>
</feature>